<comment type="caution">
    <text evidence="1">The sequence shown here is derived from an EMBL/GenBank/DDBJ whole genome shotgun (WGS) entry which is preliminary data.</text>
</comment>
<accession>A0ACB7HJJ5</accession>
<reference evidence="2" key="1">
    <citation type="journal article" date="2016" name="Nat. Biotechnol.">
        <title>Sequencing wild and cultivated cassava and related species reveals extensive interspecific hybridization and genetic diversity.</title>
        <authorList>
            <person name="Bredeson J.V."/>
            <person name="Lyons J.B."/>
            <person name="Prochnik S.E."/>
            <person name="Wu G.A."/>
            <person name="Ha C.M."/>
            <person name="Edsinger-Gonzales E."/>
            <person name="Grimwood J."/>
            <person name="Schmutz J."/>
            <person name="Rabbi I.Y."/>
            <person name="Egesi C."/>
            <person name="Nauluvula P."/>
            <person name="Lebot V."/>
            <person name="Ndunguru J."/>
            <person name="Mkamilo G."/>
            <person name="Bart R.S."/>
            <person name="Setter T.L."/>
            <person name="Gleadow R.M."/>
            <person name="Kulakow P."/>
            <person name="Ferguson M.E."/>
            <person name="Rounsley S."/>
            <person name="Rokhsar D.S."/>
        </authorList>
    </citation>
    <scope>NUCLEOTIDE SEQUENCE [LARGE SCALE GENOMIC DNA]</scope>
    <source>
        <strain evidence="2">cv. AM560-2</strain>
    </source>
</reference>
<protein>
    <submittedName>
        <fullName evidence="1">Uncharacterized protein</fullName>
    </submittedName>
</protein>
<organism evidence="1 2">
    <name type="scientific">Manihot esculenta</name>
    <name type="common">Cassava</name>
    <name type="synonym">Jatropha manihot</name>
    <dbReference type="NCBI Taxonomy" id="3983"/>
    <lineage>
        <taxon>Eukaryota</taxon>
        <taxon>Viridiplantae</taxon>
        <taxon>Streptophyta</taxon>
        <taxon>Embryophyta</taxon>
        <taxon>Tracheophyta</taxon>
        <taxon>Spermatophyta</taxon>
        <taxon>Magnoliopsida</taxon>
        <taxon>eudicotyledons</taxon>
        <taxon>Gunneridae</taxon>
        <taxon>Pentapetalae</taxon>
        <taxon>rosids</taxon>
        <taxon>fabids</taxon>
        <taxon>Malpighiales</taxon>
        <taxon>Euphorbiaceae</taxon>
        <taxon>Crotonoideae</taxon>
        <taxon>Manihoteae</taxon>
        <taxon>Manihot</taxon>
    </lineage>
</organism>
<evidence type="ECO:0000313" key="2">
    <source>
        <dbReference type="Proteomes" id="UP000091857"/>
    </source>
</evidence>
<keyword evidence="2" id="KW-1185">Reference proteome</keyword>
<gene>
    <name evidence="1" type="ORF">MANES_06G031750v8</name>
</gene>
<name>A0ACB7HJJ5_MANES</name>
<sequence length="51" mass="5659">MQGQCPAKESLILLVDCFLDLTEWFWVGRGRSLSAIKGGFSNDLAIVVILF</sequence>
<evidence type="ECO:0000313" key="1">
    <source>
        <dbReference type="EMBL" id="KAG8651858.1"/>
    </source>
</evidence>
<dbReference type="Proteomes" id="UP000091857">
    <property type="component" value="Chromosome 6"/>
</dbReference>
<dbReference type="EMBL" id="CM004392">
    <property type="protein sequence ID" value="KAG8651858.1"/>
    <property type="molecule type" value="Genomic_DNA"/>
</dbReference>
<proteinExistence type="predicted"/>